<comment type="similarity">
    <text evidence="2 7">Belongs to the FKBP-type PPIase family.</text>
</comment>
<comment type="catalytic activity">
    <reaction evidence="1 6 7">
        <text>[protein]-peptidylproline (omega=180) = [protein]-peptidylproline (omega=0)</text>
        <dbReference type="Rhea" id="RHEA:16237"/>
        <dbReference type="Rhea" id="RHEA-COMP:10747"/>
        <dbReference type="Rhea" id="RHEA-COMP:10748"/>
        <dbReference type="ChEBI" id="CHEBI:83833"/>
        <dbReference type="ChEBI" id="CHEBI:83834"/>
        <dbReference type="EC" id="5.2.1.8"/>
    </reaction>
</comment>
<organism evidence="9 10">
    <name type="scientific">Chitinophaga cymbidii</name>
    <dbReference type="NCBI Taxonomy" id="1096750"/>
    <lineage>
        <taxon>Bacteria</taxon>
        <taxon>Pseudomonadati</taxon>
        <taxon>Bacteroidota</taxon>
        <taxon>Chitinophagia</taxon>
        <taxon>Chitinophagales</taxon>
        <taxon>Chitinophagaceae</taxon>
        <taxon>Chitinophaga</taxon>
    </lineage>
</organism>
<evidence type="ECO:0000313" key="9">
    <source>
        <dbReference type="EMBL" id="GEP96510.1"/>
    </source>
</evidence>
<reference evidence="9 10" key="1">
    <citation type="submission" date="2019-07" db="EMBL/GenBank/DDBJ databases">
        <title>Whole genome shotgun sequence of Chitinophaga cymbidii NBRC 109752.</title>
        <authorList>
            <person name="Hosoyama A."/>
            <person name="Uohara A."/>
            <person name="Ohji S."/>
            <person name="Ichikawa N."/>
        </authorList>
    </citation>
    <scope>NUCLEOTIDE SEQUENCE [LARGE SCALE GENOMIC DNA]</scope>
    <source>
        <strain evidence="9 10">NBRC 109752</strain>
    </source>
</reference>
<accession>A0A512RLH4</accession>
<evidence type="ECO:0000256" key="6">
    <source>
        <dbReference type="PROSITE-ProRule" id="PRU00277"/>
    </source>
</evidence>
<evidence type="ECO:0000259" key="8">
    <source>
        <dbReference type="PROSITE" id="PS50059"/>
    </source>
</evidence>
<dbReference type="InterPro" id="IPR000774">
    <property type="entry name" value="PPIase_FKBP_N"/>
</dbReference>
<dbReference type="EC" id="5.2.1.8" evidence="7"/>
<dbReference type="PANTHER" id="PTHR43811:SF19">
    <property type="entry name" value="39 KDA FK506-BINDING NUCLEAR PROTEIN"/>
    <property type="match status" value="1"/>
</dbReference>
<dbReference type="InterPro" id="IPR001179">
    <property type="entry name" value="PPIase_FKBP_dom"/>
</dbReference>
<dbReference type="GO" id="GO:0003755">
    <property type="term" value="F:peptidyl-prolyl cis-trans isomerase activity"/>
    <property type="evidence" value="ECO:0007669"/>
    <property type="project" value="UniProtKB-UniRule"/>
</dbReference>
<proteinExistence type="inferred from homology"/>
<dbReference type="AlphaFoldDB" id="A0A512RLH4"/>
<sequence length="230" mass="24722">MSVLIVQTAFSQRKKKRKAAEAPVPVAITLSNQLDSVSYAIGNDLGEMLKGQGLDSLNLKLLFTAIEDHYAGKTPLISAEKGSMSVSQYLQKLKAEKAEKNKAAGIAFLEQNKTKPGVITLPSGLQYLVLKEGTGPKPTAQDKVKVHYHGSLVDGTTFDSSIERGEPLTIGVSGVIKGWTEALLLMPTGSKWKLFIPAELGYGERQAGAKIAPNSTLVFDVELLEIVKAQ</sequence>
<dbReference type="GO" id="GO:0006457">
    <property type="term" value="P:protein folding"/>
    <property type="evidence" value="ECO:0007669"/>
    <property type="project" value="InterPro"/>
</dbReference>
<evidence type="ECO:0000256" key="2">
    <source>
        <dbReference type="ARBA" id="ARBA00006577"/>
    </source>
</evidence>
<comment type="caution">
    <text evidence="9">The sequence shown here is derived from an EMBL/GenBank/DDBJ whole genome shotgun (WGS) entry which is preliminary data.</text>
</comment>
<dbReference type="FunFam" id="3.10.50.40:FF:000045">
    <property type="entry name" value="Peptidyl-prolyl cis-trans isomerase"/>
    <property type="match status" value="1"/>
</dbReference>
<gene>
    <name evidence="9" type="ORF">CCY01nite_27700</name>
</gene>
<evidence type="ECO:0000256" key="5">
    <source>
        <dbReference type="ARBA" id="ARBA00023235"/>
    </source>
</evidence>
<name>A0A512RLH4_9BACT</name>
<dbReference type="SUPFAM" id="SSF54534">
    <property type="entry name" value="FKBP-like"/>
    <property type="match status" value="1"/>
</dbReference>
<evidence type="ECO:0000256" key="3">
    <source>
        <dbReference type="ARBA" id="ARBA00022729"/>
    </source>
</evidence>
<dbReference type="PROSITE" id="PS50059">
    <property type="entry name" value="FKBP_PPIASE"/>
    <property type="match status" value="1"/>
</dbReference>
<dbReference type="InterPro" id="IPR046357">
    <property type="entry name" value="PPIase_dom_sf"/>
</dbReference>
<feature type="domain" description="PPIase FKBP-type" evidence="8">
    <location>
        <begin position="141"/>
        <end position="227"/>
    </location>
</feature>
<dbReference type="InterPro" id="IPR036944">
    <property type="entry name" value="PPIase_FKBP_N_sf"/>
</dbReference>
<dbReference type="Pfam" id="PF01346">
    <property type="entry name" value="FKBP_N"/>
    <property type="match status" value="1"/>
</dbReference>
<evidence type="ECO:0000256" key="1">
    <source>
        <dbReference type="ARBA" id="ARBA00000971"/>
    </source>
</evidence>
<keyword evidence="10" id="KW-1185">Reference proteome</keyword>
<keyword evidence="3" id="KW-0732">Signal</keyword>
<dbReference type="PANTHER" id="PTHR43811">
    <property type="entry name" value="FKBP-TYPE PEPTIDYL-PROLYL CIS-TRANS ISOMERASE FKPA"/>
    <property type="match status" value="1"/>
</dbReference>
<evidence type="ECO:0000256" key="7">
    <source>
        <dbReference type="RuleBase" id="RU003915"/>
    </source>
</evidence>
<dbReference type="Pfam" id="PF00254">
    <property type="entry name" value="FKBP_C"/>
    <property type="match status" value="1"/>
</dbReference>
<dbReference type="Proteomes" id="UP000321436">
    <property type="component" value="Unassembled WGS sequence"/>
</dbReference>
<keyword evidence="4 6" id="KW-0697">Rotamase</keyword>
<evidence type="ECO:0000256" key="4">
    <source>
        <dbReference type="ARBA" id="ARBA00023110"/>
    </source>
</evidence>
<evidence type="ECO:0000313" key="10">
    <source>
        <dbReference type="Proteomes" id="UP000321436"/>
    </source>
</evidence>
<keyword evidence="5 6" id="KW-0413">Isomerase</keyword>
<dbReference type="EMBL" id="BKAU01000002">
    <property type="protein sequence ID" value="GEP96510.1"/>
    <property type="molecule type" value="Genomic_DNA"/>
</dbReference>
<dbReference type="Gene3D" id="3.10.50.40">
    <property type="match status" value="1"/>
</dbReference>
<dbReference type="Gene3D" id="1.10.287.460">
    <property type="entry name" value="Peptidyl-prolyl cis-trans isomerase, FKBP-type, N-terminal domain"/>
    <property type="match status" value="1"/>
</dbReference>
<protein>
    <recommendedName>
        <fullName evidence="7">Peptidyl-prolyl cis-trans isomerase</fullName>
        <ecNumber evidence="7">5.2.1.8</ecNumber>
    </recommendedName>
</protein>